<feature type="compositionally biased region" description="Basic and acidic residues" evidence="1">
    <location>
        <begin position="12"/>
        <end position="21"/>
    </location>
</feature>
<feature type="region of interest" description="Disordered" evidence="1">
    <location>
        <begin position="621"/>
        <end position="646"/>
    </location>
</feature>
<feature type="compositionally biased region" description="Basic and acidic residues" evidence="1">
    <location>
        <begin position="400"/>
        <end position="412"/>
    </location>
</feature>
<dbReference type="EnsemblMetazoa" id="XM_030975154">
    <property type="protein sequence ID" value="XP_030831014"/>
    <property type="gene ID" value="LOC755007"/>
</dbReference>
<reference evidence="2" key="2">
    <citation type="submission" date="2021-01" db="UniProtKB">
        <authorList>
            <consortium name="EnsemblMetazoa"/>
        </authorList>
    </citation>
    <scope>IDENTIFICATION</scope>
</reference>
<feature type="compositionally biased region" description="Polar residues" evidence="1">
    <location>
        <begin position="626"/>
        <end position="635"/>
    </location>
</feature>
<feature type="compositionally biased region" description="Basic and acidic residues" evidence="1">
    <location>
        <begin position="140"/>
        <end position="151"/>
    </location>
</feature>
<proteinExistence type="predicted"/>
<dbReference type="InParanoid" id="A0A7M7N601"/>
<dbReference type="Proteomes" id="UP000007110">
    <property type="component" value="Unassembled WGS sequence"/>
</dbReference>
<dbReference type="AlphaFoldDB" id="A0A7M7N601"/>
<evidence type="ECO:0000313" key="2">
    <source>
        <dbReference type="EnsemblMetazoa" id="XP_030831014"/>
    </source>
</evidence>
<feature type="compositionally biased region" description="Polar residues" evidence="1">
    <location>
        <begin position="387"/>
        <end position="399"/>
    </location>
</feature>
<feature type="region of interest" description="Disordered" evidence="1">
    <location>
        <begin position="377"/>
        <end position="418"/>
    </location>
</feature>
<feature type="region of interest" description="Disordered" evidence="1">
    <location>
        <begin position="39"/>
        <end position="113"/>
    </location>
</feature>
<feature type="compositionally biased region" description="Polar residues" evidence="1">
    <location>
        <begin position="49"/>
        <end position="59"/>
    </location>
</feature>
<feature type="compositionally biased region" description="Low complexity" evidence="1">
    <location>
        <begin position="67"/>
        <end position="76"/>
    </location>
</feature>
<dbReference type="RefSeq" id="XP_030831014.1">
    <property type="nucleotide sequence ID" value="XM_030975154.1"/>
</dbReference>
<organism evidence="2 3">
    <name type="scientific">Strongylocentrotus purpuratus</name>
    <name type="common">Purple sea urchin</name>
    <dbReference type="NCBI Taxonomy" id="7668"/>
    <lineage>
        <taxon>Eukaryota</taxon>
        <taxon>Metazoa</taxon>
        <taxon>Echinodermata</taxon>
        <taxon>Eleutherozoa</taxon>
        <taxon>Echinozoa</taxon>
        <taxon>Echinoidea</taxon>
        <taxon>Euechinoidea</taxon>
        <taxon>Echinacea</taxon>
        <taxon>Camarodonta</taxon>
        <taxon>Echinidea</taxon>
        <taxon>Strongylocentrotidae</taxon>
        <taxon>Strongylocentrotus</taxon>
    </lineage>
</organism>
<accession>A0A7M7N601</accession>
<feature type="compositionally biased region" description="Low complexity" evidence="1">
    <location>
        <begin position="178"/>
        <end position="189"/>
    </location>
</feature>
<feature type="region of interest" description="Disordered" evidence="1">
    <location>
        <begin position="1"/>
        <end position="21"/>
    </location>
</feature>
<protein>
    <submittedName>
        <fullName evidence="2">Uncharacterized protein</fullName>
    </submittedName>
</protein>
<feature type="region of interest" description="Disordered" evidence="1">
    <location>
        <begin position="554"/>
        <end position="575"/>
    </location>
</feature>
<evidence type="ECO:0000313" key="3">
    <source>
        <dbReference type="Proteomes" id="UP000007110"/>
    </source>
</evidence>
<evidence type="ECO:0000256" key="1">
    <source>
        <dbReference type="SAM" id="MobiDB-lite"/>
    </source>
</evidence>
<sequence length="646" mass="70228">MVNNSESRSRHKNGEKCGSERQKLADELSFLAGLISKHKEKPAAKESKYNASGNSSNQFSWTKEEASSSSQSSKTSAFHKQGQRSQGPSCFPSKDSLTWKKVKERRDGPLTTSATRYKYVSKDVHRTAIERGKNASCGKGKADVCKEEKPSSETAIGQRPAPKQNVQARRIVIPPQGSKSLLKPTKTSSENSKAGLPSSKPMLVKSEGIGKADPLKQGITSRTATSVKPELEGSSSESHRHSNNRRYVIPPSQKTSVASALKPVANLDVRHGLSRNVGKQTIVVKPSPSLSQAQTSTDTATKIILPEQSTRIVQPQKQPAEHPNAKVLATLSKELDKCLGDIARLKDARTQLKDGKSVSTAGIRKAAFINVRHTNSEIKSPVDGNQKVRSSQGSILKPSNTKEEQKDSKCEKNAAGTASSAAATSSDYKWVAPKVKSEKVPSSHVKNINKTNVESADSLTQKKNVQVGAQIGTGMNSLNTGLNTMTQISSPRVKVIRTRYKMKKQLSTASTPSLISRHKVDRRNSVGASAMKSTENTNVQTCDVKISRYRLVKSSSHPGELSQKHPDTSSLSPHKQQIAINTRYKKVKGHPPALGSPVKPAIVIPHRSQLKLNRIKTKLPHKNTPKMASTSTTTRKQSRHKIGNDC</sequence>
<dbReference type="GeneID" id="755007"/>
<feature type="compositionally biased region" description="Basic residues" evidence="1">
    <location>
        <begin position="636"/>
        <end position="646"/>
    </location>
</feature>
<keyword evidence="3" id="KW-1185">Reference proteome</keyword>
<feature type="region of interest" description="Disordered" evidence="1">
    <location>
        <begin position="131"/>
        <end position="255"/>
    </location>
</feature>
<reference evidence="3" key="1">
    <citation type="submission" date="2015-02" db="EMBL/GenBank/DDBJ databases">
        <title>Genome sequencing for Strongylocentrotus purpuratus.</title>
        <authorList>
            <person name="Murali S."/>
            <person name="Liu Y."/>
            <person name="Vee V."/>
            <person name="English A."/>
            <person name="Wang M."/>
            <person name="Skinner E."/>
            <person name="Han Y."/>
            <person name="Muzny D.M."/>
            <person name="Worley K.C."/>
            <person name="Gibbs R.A."/>
        </authorList>
    </citation>
    <scope>NUCLEOTIDE SEQUENCE</scope>
</reference>
<dbReference type="KEGG" id="spu:755007"/>
<name>A0A7M7N601_STRPU</name>